<name>A0ABQ4DQA3_9CELL</name>
<feature type="transmembrane region" description="Helical" evidence="1">
    <location>
        <begin position="81"/>
        <end position="98"/>
    </location>
</feature>
<dbReference type="Proteomes" id="UP000614741">
    <property type="component" value="Unassembled WGS sequence"/>
</dbReference>
<feature type="transmembrane region" description="Helical" evidence="1">
    <location>
        <begin position="9"/>
        <end position="28"/>
    </location>
</feature>
<comment type="caution">
    <text evidence="2">The sequence shown here is derived from an EMBL/GenBank/DDBJ whole genome shotgun (WGS) entry which is preliminary data.</text>
</comment>
<dbReference type="RefSeq" id="WP_203675811.1">
    <property type="nucleotide sequence ID" value="NZ_BONP01000028.1"/>
</dbReference>
<dbReference type="Pfam" id="PF11377">
    <property type="entry name" value="DUF3180"/>
    <property type="match status" value="1"/>
</dbReference>
<keyword evidence="3" id="KW-1185">Reference proteome</keyword>
<evidence type="ECO:0000256" key="1">
    <source>
        <dbReference type="SAM" id="Phobius"/>
    </source>
</evidence>
<keyword evidence="1" id="KW-0472">Membrane</keyword>
<accession>A0ABQ4DQA3</accession>
<dbReference type="EMBL" id="BONP01000028">
    <property type="protein sequence ID" value="GIG41530.1"/>
    <property type="molecule type" value="Genomic_DNA"/>
</dbReference>
<evidence type="ECO:0008006" key="4">
    <source>
        <dbReference type="Google" id="ProtNLM"/>
    </source>
</evidence>
<organism evidence="2 3">
    <name type="scientific">Cellulomonas phragmiteti</name>
    <dbReference type="NCBI Taxonomy" id="478780"/>
    <lineage>
        <taxon>Bacteria</taxon>
        <taxon>Bacillati</taxon>
        <taxon>Actinomycetota</taxon>
        <taxon>Actinomycetes</taxon>
        <taxon>Micrococcales</taxon>
        <taxon>Cellulomonadaceae</taxon>
        <taxon>Cellulomonas</taxon>
    </lineage>
</organism>
<feature type="transmembrane region" description="Helical" evidence="1">
    <location>
        <begin position="118"/>
        <end position="137"/>
    </location>
</feature>
<sequence>MSATRVRTLVLVAAGVAVVTWWVMRMVVGRGAATPPDVPWLVLAVELVIAAVVLSMGWAVRQYQRGRRPLLDPVRAARTAVLAKASCYTGALLTGWYGGQALSLLTDADVPGSTTRAAAAGLAVLGAVALAVAGLVVEHWCRIPPPDADPPGLPRAVDLDPSAG</sequence>
<gene>
    <name evidence="2" type="ORF">Cph01nite_32920</name>
</gene>
<feature type="transmembrane region" description="Helical" evidence="1">
    <location>
        <begin position="40"/>
        <end position="60"/>
    </location>
</feature>
<dbReference type="InterPro" id="IPR021517">
    <property type="entry name" value="DUF3180"/>
</dbReference>
<protein>
    <recommendedName>
        <fullName evidence="4">DUF3180 domain-containing protein</fullName>
    </recommendedName>
</protein>
<evidence type="ECO:0000313" key="3">
    <source>
        <dbReference type="Proteomes" id="UP000614741"/>
    </source>
</evidence>
<evidence type="ECO:0000313" key="2">
    <source>
        <dbReference type="EMBL" id="GIG41530.1"/>
    </source>
</evidence>
<proteinExistence type="predicted"/>
<reference evidence="2 3" key="1">
    <citation type="submission" date="2021-01" db="EMBL/GenBank/DDBJ databases">
        <title>Whole genome shotgun sequence of Cellulomonas phragmiteti NBRC 110785.</title>
        <authorList>
            <person name="Komaki H."/>
            <person name="Tamura T."/>
        </authorList>
    </citation>
    <scope>NUCLEOTIDE SEQUENCE [LARGE SCALE GENOMIC DNA]</scope>
    <source>
        <strain evidence="2 3">NBRC 110785</strain>
    </source>
</reference>
<keyword evidence="1" id="KW-1133">Transmembrane helix</keyword>
<keyword evidence="1" id="KW-0812">Transmembrane</keyword>